<sequence>MSKVIGIDLGTTNSCVAVMEGGEPVVIPNAEGARTTASVVAFSKNGERLVGQIAKRQLVTNHERTIASIKRDMGTDRKVKIDDKEYTPQEISAMILAKLKADAESYLGEPVTQAVITVPAYFSDSQRQATKDAGKIAGLEVLRIVNEPTAAALSYGLDKENSQKILVYDLGGGTFDVSLLEIGDGVIEVLATNGNNRLGGDDFDDRIVNWLVSEYKKSDGIDLSQDKAAMQRLKEAAEKAKIELSGVMQANINLPFITMDASGPKHLDMNLTRAQFDHLTEDLVKMTEGPTTKALQDAGLKASDIDKVILVGGSSRIPAVQEMVKRITGKEPYKGINPDECVALGAAIQAGVLGGEVKDVLLLDVTPLSLGIETLGGVCTRLIERNTTIPAKKSQVFSTAADGQTSVEIHVLQGEREMAADNKTLGRFTLTGIPAAPRGVPQIEVTFDIDANGIVHVSAKDLGTGNEQNITITASTNLSDADIDKAVKDAERYAEEDKKRKEGIEIRNNADSLVYQTEKTVKDLGDKISEADKKAIEEKVEDLKKALAGDDNDMIKKATESLTSVSYEVFGKAYQQTAGQQAGAQGAPGADAGQQAPHDDNVVDADYEVVDDDKDKK</sequence>
<evidence type="ECO:0000256" key="3">
    <source>
        <dbReference type="ARBA" id="ARBA00014415"/>
    </source>
</evidence>
<dbReference type="PROSITE" id="PS00297">
    <property type="entry name" value="HSP70_1"/>
    <property type="match status" value="1"/>
</dbReference>
<evidence type="ECO:0000256" key="8">
    <source>
        <dbReference type="ARBA" id="ARBA00023186"/>
    </source>
</evidence>
<keyword evidence="14" id="KW-1185">Reference proteome</keyword>
<evidence type="ECO:0000256" key="7">
    <source>
        <dbReference type="ARBA" id="ARBA00023016"/>
    </source>
</evidence>
<comment type="function">
    <text evidence="1 9">Acts as a chaperone.</text>
</comment>
<dbReference type="InterPro" id="IPR012725">
    <property type="entry name" value="Chaperone_DnaK"/>
</dbReference>
<accession>A0A926DJF8</accession>
<keyword evidence="5 9" id="KW-0547">Nucleotide-binding</keyword>
<dbReference type="PROSITE" id="PS01036">
    <property type="entry name" value="HSP70_3"/>
    <property type="match status" value="1"/>
</dbReference>
<dbReference type="PANTHER" id="PTHR19375">
    <property type="entry name" value="HEAT SHOCK PROTEIN 70KDA"/>
    <property type="match status" value="1"/>
</dbReference>
<comment type="similarity">
    <text evidence="2 9 10">Belongs to the heat shock protein 70 family.</text>
</comment>
<dbReference type="Gene3D" id="2.60.34.10">
    <property type="entry name" value="Substrate Binding Domain Of DNAk, Chain A, domain 1"/>
    <property type="match status" value="1"/>
</dbReference>
<feature type="region of interest" description="Disordered" evidence="12">
    <location>
        <begin position="577"/>
        <end position="602"/>
    </location>
</feature>
<comment type="caution">
    <text evidence="13">The sequence shown here is derived from an EMBL/GenBank/DDBJ whole genome shotgun (WGS) entry which is preliminary data.</text>
</comment>
<dbReference type="Gene3D" id="3.30.420.40">
    <property type="match status" value="2"/>
</dbReference>
<dbReference type="SUPFAM" id="SSF100934">
    <property type="entry name" value="Heat shock protein 70kD (HSP70), C-terminal subdomain"/>
    <property type="match status" value="1"/>
</dbReference>
<dbReference type="Gene3D" id="1.20.1270.10">
    <property type="match status" value="1"/>
</dbReference>
<evidence type="ECO:0000256" key="11">
    <source>
        <dbReference type="SAM" id="Coils"/>
    </source>
</evidence>
<gene>
    <name evidence="9 13" type="primary">dnaK</name>
    <name evidence="13" type="ORF">H8693_08445</name>
</gene>
<keyword evidence="4 9" id="KW-0597">Phosphoprotein</keyword>
<dbReference type="GO" id="GO:0005524">
    <property type="term" value="F:ATP binding"/>
    <property type="evidence" value="ECO:0007669"/>
    <property type="project" value="UniProtKB-UniRule"/>
</dbReference>
<protein>
    <recommendedName>
        <fullName evidence="3 9">Chaperone protein DnaK</fullName>
    </recommendedName>
    <alternativeName>
        <fullName evidence="9">HSP70</fullName>
    </alternativeName>
    <alternativeName>
        <fullName evidence="9">Heat shock 70 kDa protein</fullName>
    </alternativeName>
    <alternativeName>
        <fullName evidence="9">Heat shock protein 70</fullName>
    </alternativeName>
</protein>
<feature type="coiled-coil region" evidence="11">
    <location>
        <begin position="223"/>
        <end position="250"/>
    </location>
</feature>
<keyword evidence="8 9" id="KW-0143">Chaperone</keyword>
<dbReference type="InterPro" id="IPR018181">
    <property type="entry name" value="Heat_shock_70_CS"/>
</dbReference>
<dbReference type="Pfam" id="PF00012">
    <property type="entry name" value="HSP70"/>
    <property type="match status" value="1"/>
</dbReference>
<evidence type="ECO:0000313" key="13">
    <source>
        <dbReference type="EMBL" id="MBC8538961.1"/>
    </source>
</evidence>
<keyword evidence="7 9" id="KW-0346">Stress response</keyword>
<dbReference type="FunFam" id="1.20.1270.10:FF:000001">
    <property type="entry name" value="Molecular chaperone DnaK"/>
    <property type="match status" value="1"/>
</dbReference>
<dbReference type="Gene3D" id="3.90.640.10">
    <property type="entry name" value="Actin, Chain A, domain 4"/>
    <property type="match status" value="1"/>
</dbReference>
<dbReference type="InterPro" id="IPR013126">
    <property type="entry name" value="Hsp_70_fam"/>
</dbReference>
<evidence type="ECO:0000313" key="14">
    <source>
        <dbReference type="Proteomes" id="UP000617951"/>
    </source>
</evidence>
<dbReference type="Proteomes" id="UP000617951">
    <property type="component" value="Unassembled WGS sequence"/>
</dbReference>
<evidence type="ECO:0000256" key="12">
    <source>
        <dbReference type="SAM" id="MobiDB-lite"/>
    </source>
</evidence>
<evidence type="ECO:0000256" key="9">
    <source>
        <dbReference type="HAMAP-Rule" id="MF_00332"/>
    </source>
</evidence>
<comment type="induction">
    <text evidence="9">By stress conditions e.g. heat shock.</text>
</comment>
<evidence type="ECO:0000256" key="10">
    <source>
        <dbReference type="RuleBase" id="RU003322"/>
    </source>
</evidence>
<dbReference type="PRINTS" id="PR00301">
    <property type="entry name" value="HEATSHOCK70"/>
</dbReference>
<reference evidence="13" key="1">
    <citation type="submission" date="2020-08" db="EMBL/GenBank/DDBJ databases">
        <title>Genome public.</title>
        <authorList>
            <person name="Liu C."/>
            <person name="Sun Q."/>
        </authorList>
    </citation>
    <scope>NUCLEOTIDE SEQUENCE</scope>
    <source>
        <strain evidence="13">NSJ-63</strain>
    </source>
</reference>
<dbReference type="InterPro" id="IPR043129">
    <property type="entry name" value="ATPase_NBD"/>
</dbReference>
<feature type="compositionally biased region" description="Low complexity" evidence="12">
    <location>
        <begin position="577"/>
        <end position="596"/>
    </location>
</feature>
<dbReference type="GO" id="GO:0140662">
    <property type="term" value="F:ATP-dependent protein folding chaperone"/>
    <property type="evidence" value="ECO:0007669"/>
    <property type="project" value="InterPro"/>
</dbReference>
<dbReference type="PROSITE" id="PS00329">
    <property type="entry name" value="HSP70_2"/>
    <property type="match status" value="1"/>
</dbReference>
<dbReference type="CDD" id="cd10234">
    <property type="entry name" value="ASKHA_NBD_HSP70_DnaK-like"/>
    <property type="match status" value="1"/>
</dbReference>
<keyword evidence="6 9" id="KW-0067">ATP-binding</keyword>
<dbReference type="AlphaFoldDB" id="A0A926DJF8"/>
<dbReference type="SUPFAM" id="SSF53067">
    <property type="entry name" value="Actin-like ATPase domain"/>
    <property type="match status" value="2"/>
</dbReference>
<dbReference type="SUPFAM" id="SSF100920">
    <property type="entry name" value="Heat shock protein 70kD (HSP70), peptide-binding domain"/>
    <property type="match status" value="1"/>
</dbReference>
<keyword evidence="11" id="KW-0175">Coiled coil</keyword>
<evidence type="ECO:0000256" key="2">
    <source>
        <dbReference type="ARBA" id="ARBA00007381"/>
    </source>
</evidence>
<dbReference type="NCBIfam" id="TIGR02350">
    <property type="entry name" value="prok_dnaK"/>
    <property type="match status" value="1"/>
</dbReference>
<dbReference type="RefSeq" id="WP_178620970.1">
    <property type="nucleotide sequence ID" value="NZ_JACRSS010000004.1"/>
</dbReference>
<dbReference type="NCBIfam" id="NF001413">
    <property type="entry name" value="PRK00290.1"/>
    <property type="match status" value="1"/>
</dbReference>
<dbReference type="InterPro" id="IPR029048">
    <property type="entry name" value="HSP70_C_sf"/>
</dbReference>
<proteinExistence type="evidence at transcript level"/>
<dbReference type="InterPro" id="IPR029047">
    <property type="entry name" value="HSP70_peptide-bd_sf"/>
</dbReference>
<name>A0A926DJF8_9FIRM</name>
<dbReference type="GO" id="GO:0051082">
    <property type="term" value="F:unfolded protein binding"/>
    <property type="evidence" value="ECO:0007669"/>
    <property type="project" value="InterPro"/>
</dbReference>
<dbReference type="HAMAP" id="MF_00332">
    <property type="entry name" value="DnaK"/>
    <property type="match status" value="1"/>
</dbReference>
<evidence type="ECO:0000256" key="6">
    <source>
        <dbReference type="ARBA" id="ARBA00022840"/>
    </source>
</evidence>
<evidence type="ECO:0000256" key="4">
    <source>
        <dbReference type="ARBA" id="ARBA00022553"/>
    </source>
</evidence>
<organism evidence="13 14">
    <name type="scientific">Guopingia tenuis</name>
    <dbReference type="NCBI Taxonomy" id="2763656"/>
    <lineage>
        <taxon>Bacteria</taxon>
        <taxon>Bacillati</taxon>
        <taxon>Bacillota</taxon>
        <taxon>Clostridia</taxon>
        <taxon>Christensenellales</taxon>
        <taxon>Christensenellaceae</taxon>
        <taxon>Guopingia</taxon>
    </lineage>
</organism>
<evidence type="ECO:0000256" key="5">
    <source>
        <dbReference type="ARBA" id="ARBA00022741"/>
    </source>
</evidence>
<dbReference type="FunFam" id="3.90.640.10:FF:000003">
    <property type="entry name" value="Molecular chaperone DnaK"/>
    <property type="match status" value="1"/>
</dbReference>
<dbReference type="FunFam" id="3.30.420.40:FF:000071">
    <property type="entry name" value="Molecular chaperone DnaK"/>
    <property type="match status" value="1"/>
</dbReference>
<evidence type="ECO:0000256" key="1">
    <source>
        <dbReference type="ARBA" id="ARBA00002290"/>
    </source>
</evidence>
<dbReference type="FunFam" id="2.60.34.10:FF:000014">
    <property type="entry name" value="Chaperone protein DnaK HSP70"/>
    <property type="match status" value="1"/>
</dbReference>
<dbReference type="EMBL" id="JACRSS010000004">
    <property type="protein sequence ID" value="MBC8538961.1"/>
    <property type="molecule type" value="Genomic_DNA"/>
</dbReference>
<feature type="modified residue" description="Phosphothreonine; by autocatalysis" evidence="9">
    <location>
        <position position="174"/>
    </location>
</feature>